<organism evidence="1 2">
    <name type="scientific">Galbibacter marinus</name>
    <dbReference type="NCBI Taxonomy" id="555500"/>
    <lineage>
        <taxon>Bacteria</taxon>
        <taxon>Pseudomonadati</taxon>
        <taxon>Bacteroidota</taxon>
        <taxon>Flavobacteriia</taxon>
        <taxon>Flavobacteriales</taxon>
        <taxon>Flavobacteriaceae</taxon>
        <taxon>Galbibacter</taxon>
    </lineage>
</organism>
<dbReference type="OrthoDB" id="1339084at2"/>
<dbReference type="EMBL" id="AMSG01000021">
    <property type="protein sequence ID" value="EKF54457.1"/>
    <property type="molecule type" value="Genomic_DNA"/>
</dbReference>
<evidence type="ECO:0000313" key="1">
    <source>
        <dbReference type="EMBL" id="EKF54457.1"/>
    </source>
</evidence>
<dbReference type="Proteomes" id="UP000007364">
    <property type="component" value="Unassembled WGS sequence"/>
</dbReference>
<dbReference type="eggNOG" id="ENOG502Z8C2">
    <property type="taxonomic scope" value="Bacteria"/>
</dbReference>
<dbReference type="RefSeq" id="WP_008992345.1">
    <property type="nucleotide sequence ID" value="NZ_AMSG01000021.1"/>
</dbReference>
<keyword evidence="2" id="KW-1185">Reference proteome</keyword>
<accession>K2QI93</accession>
<gene>
    <name evidence="1" type="ORF">I215_12533</name>
</gene>
<proteinExistence type="predicted"/>
<reference evidence="1 2" key="1">
    <citation type="journal article" date="2012" name="J. Bacteriol.">
        <title>Genome Sequence of Galbibacter marinum Type Strain ck-I2-15.</title>
        <authorList>
            <person name="Lai Q."/>
            <person name="Li C."/>
            <person name="Shao Z."/>
        </authorList>
    </citation>
    <scope>NUCLEOTIDE SEQUENCE [LARGE SCALE GENOMIC DNA]</scope>
    <source>
        <strain evidence="2">ck-I2-15</strain>
    </source>
</reference>
<dbReference type="AlphaFoldDB" id="K2QI93"/>
<evidence type="ECO:0000313" key="2">
    <source>
        <dbReference type="Proteomes" id="UP000007364"/>
    </source>
</evidence>
<name>K2QI93_9FLAO</name>
<protein>
    <submittedName>
        <fullName evidence="1">Uncharacterized protein</fullName>
    </submittedName>
</protein>
<sequence length="204" mass="23986">MAFSLFNTQSKEDRFWNWFLKDQETYYAEVDNLDLREKLFDDLTTHLVKVHPDLVFEFSPIRESEVREFIISTDGIKAAFPLVEKLVAKAPTIEKWQFNAFRQRVPGDELAICYGDLEISYSDIYFRYQDGGYGKIGIELNIRNFNGEDYIKNAIYILLDSLIGEYDVTMGLDWIEWVKLDESNIENLIPLTDLRDILDEKKAR</sequence>
<comment type="caution">
    <text evidence="1">The sequence shown here is derived from an EMBL/GenBank/DDBJ whole genome shotgun (WGS) entry which is preliminary data.</text>
</comment>
<dbReference type="STRING" id="555500.I215_12533"/>